<dbReference type="InterPro" id="IPR035986">
    <property type="entry name" value="PKD_dom_sf"/>
</dbReference>
<dbReference type="InterPro" id="IPR003961">
    <property type="entry name" value="FN3_dom"/>
</dbReference>
<feature type="region of interest" description="Disordered" evidence="6">
    <location>
        <begin position="165"/>
        <end position="258"/>
    </location>
</feature>
<dbReference type="InterPro" id="IPR010259">
    <property type="entry name" value="S8pro/Inhibitor_I9"/>
</dbReference>
<feature type="active site" description="Charge relay system" evidence="5">
    <location>
        <position position="331"/>
    </location>
</feature>
<keyword evidence="2 5" id="KW-0645">Protease</keyword>
<dbReference type="Pfam" id="PF18911">
    <property type="entry name" value="PKD_4"/>
    <property type="match status" value="1"/>
</dbReference>
<feature type="active site" description="Charge relay system" evidence="5">
    <location>
        <position position="507"/>
    </location>
</feature>
<feature type="compositionally biased region" description="Polar residues" evidence="6">
    <location>
        <begin position="232"/>
        <end position="243"/>
    </location>
</feature>
<dbReference type="EMBL" id="CP014167">
    <property type="protein sequence ID" value="ANS77228.1"/>
    <property type="molecule type" value="Genomic_DNA"/>
</dbReference>
<dbReference type="Proteomes" id="UP000092573">
    <property type="component" value="Chromosome"/>
</dbReference>
<evidence type="ECO:0000313" key="10">
    <source>
        <dbReference type="Proteomes" id="UP000092573"/>
    </source>
</evidence>
<dbReference type="Pfam" id="PF20773">
    <property type="entry name" value="InhA-like_MAM"/>
    <property type="match status" value="2"/>
</dbReference>
<dbReference type="SUPFAM" id="SSF49464">
    <property type="entry name" value="Carboxypeptidase regulatory domain-like"/>
    <property type="match status" value="2"/>
</dbReference>
<comment type="similarity">
    <text evidence="1 5">Belongs to the peptidase S8 family.</text>
</comment>
<dbReference type="KEGG" id="pyg:AWM70_12830"/>
<dbReference type="PROSITE" id="PS51892">
    <property type="entry name" value="SUBTILASE"/>
    <property type="match status" value="1"/>
</dbReference>
<dbReference type="Gene3D" id="2.60.120.200">
    <property type="match status" value="1"/>
</dbReference>
<feature type="compositionally biased region" description="Low complexity" evidence="6">
    <location>
        <begin position="204"/>
        <end position="228"/>
    </location>
</feature>
<dbReference type="PROSITE" id="PS50853">
    <property type="entry name" value="FN3"/>
    <property type="match status" value="1"/>
</dbReference>
<feature type="compositionally biased region" description="Gly residues" evidence="6">
    <location>
        <begin position="1769"/>
        <end position="1785"/>
    </location>
</feature>
<feature type="domain" description="Fibronectin type-III" evidence="8">
    <location>
        <begin position="854"/>
        <end position="947"/>
    </location>
</feature>
<feature type="region of interest" description="Disordered" evidence="6">
    <location>
        <begin position="1148"/>
        <end position="1176"/>
    </location>
</feature>
<dbReference type="CDD" id="cd00063">
    <property type="entry name" value="FN3"/>
    <property type="match status" value="1"/>
</dbReference>
<dbReference type="InterPro" id="IPR036852">
    <property type="entry name" value="Peptidase_S8/S53_dom_sf"/>
</dbReference>
<dbReference type="InterPro" id="IPR033857">
    <property type="entry name" value="Bacillopeptidase_F"/>
</dbReference>
<evidence type="ECO:0000256" key="3">
    <source>
        <dbReference type="ARBA" id="ARBA00022801"/>
    </source>
</evidence>
<dbReference type="Pfam" id="PF09136">
    <property type="entry name" value="Glucodextran_B"/>
    <property type="match status" value="1"/>
</dbReference>
<evidence type="ECO:0000259" key="8">
    <source>
        <dbReference type="PROSITE" id="PS50853"/>
    </source>
</evidence>
<feature type="active site" description="Charge relay system" evidence="5">
    <location>
        <position position="285"/>
    </location>
</feature>
<dbReference type="SMART" id="SM00089">
    <property type="entry name" value="PKD"/>
    <property type="match status" value="1"/>
</dbReference>
<dbReference type="InterPro" id="IPR015500">
    <property type="entry name" value="Peptidase_S8_subtilisin-rel"/>
</dbReference>
<sequence>MTMLLTFSLITPFNPASAKSADYFSLRNTHVETLAVKVDPKLNKQFDQSEYVTYLVKMKEQTDTTSVSRQALQKASLQKATPSAAKLSARSAVVSSLRATASQTQFSLEQYLDDAKEAGKVKTYKSYFIVNALAVTSTKEVMEAIAKRGEVDKILPDETRYLQDTTVTPTLEKPAATVQTPSGSALQSGAAADKDKGSAGGKNGAAPAAPSAPAAPAPGTSKPGSSSGISLGVQTGQDTKTSQSGGGKSPTADDPNVEWNIERVNAPEVWAKGIDGTGIVVASLDTGVDYTHPALERKWRGLDANGNIVHPELSWYDAFSGDPLPNDNEGHGTHTMGTMVGSEENGTNKIGVAPGAKWIAVRIFNPDTTDSIILDGAQWLMAPVDDEGNLHPELAPDVVNNSWGGGPGLDEWFRPTVQAWRDAQIFPEFSAGNTTLTNPGGPGSVANPANYPEAFATGATDINDQLADFSLQGPSPYGEVKPEVSAPGVNIRSSVPGGYEGGWNGTSMAGPHTTAIAALLLQANHSLTVDDLENILMDTAVPRTDGQFPTSPNNGYGHGIVNALDAVGSVLEGIGSVSGKVSTGGDDTEEPVIEHTPVTAAFVGSDLPVTIHATDDVSILNVDVYAKTKGMSNYVYIPAELVSGDYKDGVYAASIPSFLVQPAGLEYYIRVNDYGNNGYDSEVYPVEVSSGVKAGYVEDFENGFVGFSTGGAGKPWEWGTPVSGPGSAASGDKVFATNLTGTYAAGSNSYLLAPPIDLTDSESGALVSFKQWYDIEDNFDSGTVYLASESTGNEFVPVNRFDGQSGGWKTQYLDLTPYKGETVSVLFDLVSDGGGQAAGWYIDDFKVEDLDQTPPSAPTALTASADILGNVSLTWTAPQDEDLKQFKIYRSENDNASYEEIGTSQEPGYMDTLSATDATYYYKVAAVDYSGNTGPDSNEVSLDIHAPEVVYSDSFDSDSDNGWTHSGTQDEWERGTPNVPQLQAAASPPNVWGTDLDGSYENGADASLYSPVIDLTNVPEAVLLFNNWYAVEAGYDNASVEITRDGGATWNELTSFTGANDGTHWTPVISDLTEYAGSSIQIRFRLTSDGSVTFPGWYVDDLRILAVSPPEGAASRNRTVEAKPESAKNPSVEPLFKRTVTDQKTFEQQAKSAAHAEPAVSSGVSARPEGGAADIGIQSLPTSATVTVLETSRSVNTDPASGKYSLTHIAGDYNLKAEAYGYFPQTKPVTIADGETAKVNFSLEPIPRGVVHGVVTDERTGEPIANARVLAVEDTKVAPAQTAEDGSFTLTLLEGTYSLLVQAGDYYSATETVTVAGNDSTQVAVSLKPFVGIEGELAYDDGTAENAWAFNAGGNAWGIRFTPDSEAAMITGARLTFWGSEFPSPGGTAFQYAVYDATGADGAPGNLVAGPFDATALRDETQWTEVELPQPVTVQGGFYIVYIQPNAGTASPALATDEDTEATGRAWEQVSGVWAPSAVEGNFMVRAEVKYAVNAPVILTPAPASYTNVSDLTVTGTSTAEGSEITIYNDDTAAGTGVIENKTFSVPVTLHPGSNTLTAEAEVNGKATDRSEPVVITLDQTAPELVVTTPAEGTVMNGEVVTVTGTTSDENFDVLLVNGQPVEPNSDGSFTSKLIVEEGDNTITVTARDLAGNETTEVRTVHVSTALPELTNLEPSQDVHIASGEPVTVSFDSAPGLTASFRIELPLPMSTFARSGVAMTETEPGHYVGTYSTPASLKLDGGVIVITAADAAGNEVEAEAPGKLYVGQPEGGDGNGGDNGGGNPGEPGDPENPDDPGTPGNPDNPGDPTPPANQPPVAVIDAPDHGAKKEKITFSAAGSTDPDGRIVKYEWDFGDGNTATKQFASHKFSHPASYTVKLTVTDDKGAKATAEHVIVIR</sequence>
<keyword evidence="10" id="KW-1185">Reference proteome</keyword>
<accession>A0A1B1N725</accession>
<dbReference type="Gene3D" id="2.60.40.10">
    <property type="entry name" value="Immunoglobulins"/>
    <property type="match status" value="4"/>
</dbReference>
<dbReference type="Gene3D" id="2.60.40.1120">
    <property type="entry name" value="Carboxypeptidase-like, regulatory domain"/>
    <property type="match status" value="2"/>
</dbReference>
<dbReference type="Gene3D" id="3.40.50.200">
    <property type="entry name" value="Peptidase S8/S53 domain"/>
    <property type="match status" value="1"/>
</dbReference>
<keyword evidence="3 5" id="KW-0378">Hydrolase</keyword>
<dbReference type="InterPro" id="IPR013783">
    <property type="entry name" value="Ig-like_fold"/>
</dbReference>
<dbReference type="CDD" id="cd00146">
    <property type="entry name" value="PKD"/>
    <property type="match status" value="1"/>
</dbReference>
<name>A0A1B1N725_9BACL</name>
<dbReference type="SUPFAM" id="SSF49265">
    <property type="entry name" value="Fibronectin type III"/>
    <property type="match status" value="1"/>
</dbReference>
<dbReference type="InterPro" id="IPR000601">
    <property type="entry name" value="PKD_dom"/>
</dbReference>
<dbReference type="InterPro" id="IPR050131">
    <property type="entry name" value="Peptidase_S8_subtilisin-like"/>
</dbReference>
<dbReference type="Pfam" id="PF05922">
    <property type="entry name" value="Inhibitor_I9"/>
    <property type="match status" value="1"/>
</dbReference>
<dbReference type="STRING" id="1462996.AWM70_12830"/>
<dbReference type="PANTHER" id="PTHR43806:SF67">
    <property type="entry name" value="EGF-LIKE DOMAIN-CONTAINING PROTEIN"/>
    <property type="match status" value="1"/>
</dbReference>
<reference evidence="9 10" key="1">
    <citation type="submission" date="2016-01" db="EMBL/GenBank/DDBJ databases">
        <title>Complete Genome Sequence of Paenibacillus yonginensis DCY84, a novel Plant Growth-Promoting Bacteria with Elicitation of Induced Systemic Resistance.</title>
        <authorList>
            <person name="Kim Y.J."/>
            <person name="Yang D.C."/>
            <person name="Sukweenadhi J."/>
        </authorList>
    </citation>
    <scope>NUCLEOTIDE SEQUENCE [LARGE SCALE GENOMIC DNA]</scope>
    <source>
        <strain evidence="9 10">DCY84</strain>
    </source>
</reference>
<evidence type="ECO:0000256" key="5">
    <source>
        <dbReference type="PROSITE-ProRule" id="PRU01240"/>
    </source>
</evidence>
<dbReference type="FunFam" id="3.40.50.200:FF:000043">
    <property type="entry name" value="Peptidase S8"/>
    <property type="match status" value="1"/>
</dbReference>
<feature type="compositionally biased region" description="Pro residues" evidence="6">
    <location>
        <begin position="1805"/>
        <end position="1814"/>
    </location>
</feature>
<evidence type="ECO:0000256" key="6">
    <source>
        <dbReference type="SAM" id="MobiDB-lite"/>
    </source>
</evidence>
<organism evidence="9 10">
    <name type="scientific">Paenibacillus yonginensis</name>
    <dbReference type="NCBI Taxonomy" id="1462996"/>
    <lineage>
        <taxon>Bacteria</taxon>
        <taxon>Bacillati</taxon>
        <taxon>Bacillota</taxon>
        <taxon>Bacilli</taxon>
        <taxon>Bacillales</taxon>
        <taxon>Paenibacillaceae</taxon>
        <taxon>Paenibacillus</taxon>
    </lineage>
</organism>
<dbReference type="GO" id="GO:0006508">
    <property type="term" value="P:proteolysis"/>
    <property type="evidence" value="ECO:0007669"/>
    <property type="project" value="UniProtKB-KW"/>
</dbReference>
<evidence type="ECO:0000256" key="2">
    <source>
        <dbReference type="ARBA" id="ARBA00022670"/>
    </source>
</evidence>
<dbReference type="InterPro" id="IPR008969">
    <property type="entry name" value="CarboxyPept-like_regulatory"/>
</dbReference>
<dbReference type="Pfam" id="PF00082">
    <property type="entry name" value="Peptidase_S8"/>
    <property type="match status" value="1"/>
</dbReference>
<evidence type="ECO:0000259" key="7">
    <source>
        <dbReference type="PROSITE" id="PS50093"/>
    </source>
</evidence>
<dbReference type="PROSITE" id="PS50093">
    <property type="entry name" value="PKD"/>
    <property type="match status" value="1"/>
</dbReference>
<gene>
    <name evidence="9" type="ORF">AWM70_12830</name>
</gene>
<feature type="compositionally biased region" description="Low complexity" evidence="6">
    <location>
        <begin position="1795"/>
        <end position="1804"/>
    </location>
</feature>
<dbReference type="PROSITE" id="PS00138">
    <property type="entry name" value="SUBTILASE_SER"/>
    <property type="match status" value="1"/>
</dbReference>
<evidence type="ECO:0000256" key="4">
    <source>
        <dbReference type="ARBA" id="ARBA00022825"/>
    </source>
</evidence>
<dbReference type="CDD" id="cd07481">
    <property type="entry name" value="Peptidases_S8_BacillopeptidaseF-like"/>
    <property type="match status" value="1"/>
</dbReference>
<dbReference type="InterPro" id="IPR023828">
    <property type="entry name" value="Peptidase_S8_Ser-AS"/>
</dbReference>
<dbReference type="InterPro" id="IPR013320">
    <property type="entry name" value="ConA-like_dom_sf"/>
</dbReference>
<dbReference type="PRINTS" id="PR00723">
    <property type="entry name" value="SUBTILISIN"/>
</dbReference>
<protein>
    <submittedName>
        <fullName evidence="9">Serine protease</fullName>
    </submittedName>
</protein>
<feature type="region of interest" description="Disordered" evidence="6">
    <location>
        <begin position="1764"/>
        <end position="1821"/>
    </location>
</feature>
<proteinExistence type="inferred from homology"/>
<feature type="domain" description="PKD" evidence="7">
    <location>
        <begin position="1815"/>
        <end position="1897"/>
    </location>
</feature>
<dbReference type="GO" id="GO:0004252">
    <property type="term" value="F:serine-type endopeptidase activity"/>
    <property type="evidence" value="ECO:0007669"/>
    <property type="project" value="UniProtKB-UniRule"/>
</dbReference>
<evidence type="ECO:0000313" key="9">
    <source>
        <dbReference type="EMBL" id="ANS77228.1"/>
    </source>
</evidence>
<dbReference type="InterPro" id="IPR022409">
    <property type="entry name" value="PKD/Chitinase_dom"/>
</dbReference>
<keyword evidence="4 5" id="KW-0720">Serine protease</keyword>
<dbReference type="InterPro" id="IPR036116">
    <property type="entry name" value="FN3_sf"/>
</dbReference>
<dbReference type="SUPFAM" id="SSF49899">
    <property type="entry name" value="Concanavalin A-like lectins/glucanases"/>
    <property type="match status" value="2"/>
</dbReference>
<dbReference type="SUPFAM" id="SSF52743">
    <property type="entry name" value="Subtilisin-like"/>
    <property type="match status" value="1"/>
</dbReference>
<feature type="compositionally biased region" description="Polar residues" evidence="6">
    <location>
        <begin position="177"/>
        <end position="187"/>
    </location>
</feature>
<dbReference type="PANTHER" id="PTHR43806">
    <property type="entry name" value="PEPTIDASE S8"/>
    <property type="match status" value="1"/>
</dbReference>
<evidence type="ECO:0000256" key="1">
    <source>
        <dbReference type="ARBA" id="ARBA00011073"/>
    </source>
</evidence>
<dbReference type="InterPro" id="IPR000209">
    <property type="entry name" value="Peptidase_S8/S53_dom"/>
</dbReference>
<dbReference type="OrthoDB" id="9798386at2"/>
<dbReference type="Pfam" id="PF13715">
    <property type="entry name" value="CarbopepD_reg_2"/>
    <property type="match status" value="1"/>
</dbReference>
<dbReference type="SUPFAM" id="SSF49299">
    <property type="entry name" value="PKD domain"/>
    <property type="match status" value="1"/>
</dbReference>
<dbReference type="Gene3D" id="2.60.120.260">
    <property type="entry name" value="Galactose-binding domain-like"/>
    <property type="match status" value="1"/>
</dbReference>